<evidence type="ECO:0000313" key="8">
    <source>
        <dbReference type="Proteomes" id="UP000030669"/>
    </source>
</evidence>
<dbReference type="OrthoDB" id="5977743at2759"/>
<evidence type="ECO:0000313" key="7">
    <source>
        <dbReference type="EMBL" id="EPQ57338.1"/>
    </source>
</evidence>
<dbReference type="InterPro" id="IPR004843">
    <property type="entry name" value="Calcineurin-like_PHP"/>
</dbReference>
<keyword evidence="4 5" id="KW-0472">Membrane</keyword>
<dbReference type="eggNOG" id="KOG3662">
    <property type="taxonomic scope" value="Eukaryota"/>
</dbReference>
<evidence type="ECO:0000259" key="6">
    <source>
        <dbReference type="Pfam" id="PF00149"/>
    </source>
</evidence>
<evidence type="ECO:0000256" key="5">
    <source>
        <dbReference type="SAM" id="Phobius"/>
    </source>
</evidence>
<gene>
    <name evidence="7" type="ORF">GLOTRDRAFT_74064</name>
</gene>
<evidence type="ECO:0000256" key="3">
    <source>
        <dbReference type="ARBA" id="ARBA00022989"/>
    </source>
</evidence>
<dbReference type="SUPFAM" id="SSF56300">
    <property type="entry name" value="Metallo-dependent phosphatases"/>
    <property type="match status" value="1"/>
</dbReference>
<dbReference type="InterPro" id="IPR029052">
    <property type="entry name" value="Metallo-depent_PP-like"/>
</dbReference>
<evidence type="ECO:0000256" key="2">
    <source>
        <dbReference type="ARBA" id="ARBA00022692"/>
    </source>
</evidence>
<dbReference type="OMA" id="WPRHEAT"/>
<dbReference type="GeneID" id="19308399"/>
<name>S7QD69_GLOTA</name>
<dbReference type="RefSeq" id="XP_007864452.1">
    <property type="nucleotide sequence ID" value="XM_007866261.1"/>
</dbReference>
<keyword evidence="3 5" id="KW-1133">Transmembrane helix</keyword>
<comment type="subcellular location">
    <subcellularLocation>
        <location evidence="1">Membrane</location>
        <topology evidence="1">Multi-pass membrane protein</topology>
    </subcellularLocation>
</comment>
<feature type="transmembrane region" description="Helical" evidence="5">
    <location>
        <begin position="20"/>
        <end position="43"/>
    </location>
</feature>
<dbReference type="GO" id="GO:0016020">
    <property type="term" value="C:membrane"/>
    <property type="evidence" value="ECO:0007669"/>
    <property type="project" value="UniProtKB-SubCell"/>
</dbReference>
<dbReference type="GO" id="GO:0006506">
    <property type="term" value="P:GPI anchor biosynthetic process"/>
    <property type="evidence" value="ECO:0007669"/>
    <property type="project" value="InterPro"/>
</dbReference>
<reference evidence="7 8" key="1">
    <citation type="journal article" date="2012" name="Science">
        <title>The Paleozoic origin of enzymatic lignin decomposition reconstructed from 31 fungal genomes.</title>
        <authorList>
            <person name="Floudas D."/>
            <person name="Binder M."/>
            <person name="Riley R."/>
            <person name="Barry K."/>
            <person name="Blanchette R.A."/>
            <person name="Henrissat B."/>
            <person name="Martinez A.T."/>
            <person name="Otillar R."/>
            <person name="Spatafora J.W."/>
            <person name="Yadav J.S."/>
            <person name="Aerts A."/>
            <person name="Benoit I."/>
            <person name="Boyd A."/>
            <person name="Carlson A."/>
            <person name="Copeland A."/>
            <person name="Coutinho P.M."/>
            <person name="de Vries R.P."/>
            <person name="Ferreira P."/>
            <person name="Findley K."/>
            <person name="Foster B."/>
            <person name="Gaskell J."/>
            <person name="Glotzer D."/>
            <person name="Gorecki P."/>
            <person name="Heitman J."/>
            <person name="Hesse C."/>
            <person name="Hori C."/>
            <person name="Igarashi K."/>
            <person name="Jurgens J.A."/>
            <person name="Kallen N."/>
            <person name="Kersten P."/>
            <person name="Kohler A."/>
            <person name="Kuees U."/>
            <person name="Kumar T.K.A."/>
            <person name="Kuo A."/>
            <person name="LaButti K."/>
            <person name="Larrondo L.F."/>
            <person name="Lindquist E."/>
            <person name="Ling A."/>
            <person name="Lombard V."/>
            <person name="Lucas S."/>
            <person name="Lundell T."/>
            <person name="Martin R."/>
            <person name="McLaughlin D.J."/>
            <person name="Morgenstern I."/>
            <person name="Morin E."/>
            <person name="Murat C."/>
            <person name="Nagy L.G."/>
            <person name="Nolan M."/>
            <person name="Ohm R.A."/>
            <person name="Patyshakuliyeva A."/>
            <person name="Rokas A."/>
            <person name="Ruiz-Duenas F.J."/>
            <person name="Sabat G."/>
            <person name="Salamov A."/>
            <person name="Samejima M."/>
            <person name="Schmutz J."/>
            <person name="Slot J.C."/>
            <person name="St John F."/>
            <person name="Stenlid J."/>
            <person name="Sun H."/>
            <person name="Sun S."/>
            <person name="Syed K."/>
            <person name="Tsang A."/>
            <person name="Wiebenga A."/>
            <person name="Young D."/>
            <person name="Pisabarro A."/>
            <person name="Eastwood D.C."/>
            <person name="Martin F."/>
            <person name="Cullen D."/>
            <person name="Grigoriev I.V."/>
            <person name="Hibbett D.S."/>
        </authorList>
    </citation>
    <scope>NUCLEOTIDE SEQUENCE [LARGE SCALE GENOMIC DNA]</scope>
    <source>
        <strain evidence="7 8">ATCC 11539</strain>
    </source>
</reference>
<dbReference type="PANTHER" id="PTHR13315">
    <property type="entry name" value="METALLO PHOSPHOESTERASE RELATED"/>
    <property type="match status" value="1"/>
</dbReference>
<feature type="domain" description="Calcineurin-like phosphoesterase" evidence="6">
    <location>
        <begin position="103"/>
        <end position="307"/>
    </location>
</feature>
<evidence type="ECO:0000256" key="1">
    <source>
        <dbReference type="ARBA" id="ARBA00004141"/>
    </source>
</evidence>
<feature type="transmembrane region" description="Helical" evidence="5">
    <location>
        <begin position="630"/>
        <end position="657"/>
    </location>
</feature>
<dbReference type="Pfam" id="PF00149">
    <property type="entry name" value="Metallophos"/>
    <property type="match status" value="1"/>
</dbReference>
<sequence length="661" mass="74395">MSGLRERRSGRLSRACAPHVLLNGLRIFWFSLILWAEIGIYFYRVGTCSWPDKSLRSVPSERPAHVLLIADPQVRNPALPHASKWTWSGWRQSILDFSVKKSWNVLSRSNVDVVIFLGDMLASGRIVSSENEYKEYVGKFREVFPLDRLTRRQDSTVPVYFIPGNEDIGLGKSIYYSKNARRYYVKYFGPLNQKVYVRNHTFALLNAPGLVDEDYQRAARDTKYEQWVPIPGGPVNFIETVRQDTHDYPVVLFSHIPLGRPETASCGPLREKGTIVRGVGPSYQNMLGKYTTSYVLETLRPQMVFSGDDRDYCDYTHVLPPAEHNPTGNTTFVREVTVKSFSLAKNIRHPGYHLLSVTYPSFPSASQKTLADRPCQLPNPLALYSSVYTPLIFLSFIIIAASQVYFHRTKRGLRLHHTSSPRLSISPVPFTDTDGSSLYALSQYTPAPESAIWSPSTPGMKQPSPRGVLPSVRTPLSAPMALSARSLSAPVLRATQSRPGSPLLSPAHSQLMLPHADEEDMMNNLSMEHAHTNGHGSLTPYEHSNYDEESDTEEAAYFLPTTDSKSTRHRSAGQRTWSWSFELLGRRRRMTLRVPTAPSALSTLGYVLSGEFLGNVGRRKSLAARTRSEGIMWAVLLDAAVVAWSAAGFWIALNWWLRWII</sequence>
<accession>S7QD69</accession>
<proteinExistence type="predicted"/>
<keyword evidence="2 5" id="KW-0812">Transmembrane</keyword>
<dbReference type="KEGG" id="gtr:GLOTRDRAFT_74064"/>
<dbReference type="Gene3D" id="3.60.21.10">
    <property type="match status" value="1"/>
</dbReference>
<dbReference type="Proteomes" id="UP000030669">
    <property type="component" value="Unassembled WGS sequence"/>
</dbReference>
<dbReference type="EMBL" id="KB469299">
    <property type="protein sequence ID" value="EPQ57338.1"/>
    <property type="molecule type" value="Genomic_DNA"/>
</dbReference>
<dbReference type="PANTHER" id="PTHR13315:SF4">
    <property type="entry name" value="METALLOPHOSPHOESTERASE, ISOFORM E"/>
    <property type="match status" value="1"/>
</dbReference>
<feature type="transmembrane region" description="Helical" evidence="5">
    <location>
        <begin position="590"/>
        <end position="610"/>
    </location>
</feature>
<dbReference type="GO" id="GO:0005783">
    <property type="term" value="C:endoplasmic reticulum"/>
    <property type="evidence" value="ECO:0007669"/>
    <property type="project" value="TreeGrafter"/>
</dbReference>
<protein>
    <recommendedName>
        <fullName evidence="6">Calcineurin-like phosphoesterase domain-containing protein</fullName>
    </recommendedName>
</protein>
<dbReference type="AlphaFoldDB" id="S7QD69"/>
<feature type="transmembrane region" description="Helical" evidence="5">
    <location>
        <begin position="381"/>
        <end position="406"/>
    </location>
</feature>
<dbReference type="STRING" id="670483.S7QD69"/>
<keyword evidence="8" id="KW-1185">Reference proteome</keyword>
<dbReference type="HOGENOM" id="CLU_011607_4_0_1"/>
<organism evidence="7 8">
    <name type="scientific">Gloeophyllum trabeum (strain ATCC 11539 / FP-39264 / Madison 617)</name>
    <name type="common">Brown rot fungus</name>
    <dbReference type="NCBI Taxonomy" id="670483"/>
    <lineage>
        <taxon>Eukaryota</taxon>
        <taxon>Fungi</taxon>
        <taxon>Dikarya</taxon>
        <taxon>Basidiomycota</taxon>
        <taxon>Agaricomycotina</taxon>
        <taxon>Agaricomycetes</taxon>
        <taxon>Gloeophyllales</taxon>
        <taxon>Gloeophyllaceae</taxon>
        <taxon>Gloeophyllum</taxon>
    </lineage>
</organism>
<dbReference type="GO" id="GO:0016787">
    <property type="term" value="F:hydrolase activity"/>
    <property type="evidence" value="ECO:0007669"/>
    <property type="project" value="InterPro"/>
</dbReference>
<evidence type="ECO:0000256" key="4">
    <source>
        <dbReference type="ARBA" id="ARBA00023136"/>
    </source>
</evidence>
<dbReference type="InterPro" id="IPR033308">
    <property type="entry name" value="PGAP5/Cdc1/Ted1"/>
</dbReference>